<evidence type="ECO:0000313" key="1">
    <source>
        <dbReference type="EMBL" id="KAF9644203.1"/>
    </source>
</evidence>
<organism evidence="1 2">
    <name type="scientific">Thelephora ganbajun</name>
    <name type="common">Ganba fungus</name>
    <dbReference type="NCBI Taxonomy" id="370292"/>
    <lineage>
        <taxon>Eukaryota</taxon>
        <taxon>Fungi</taxon>
        <taxon>Dikarya</taxon>
        <taxon>Basidiomycota</taxon>
        <taxon>Agaricomycotina</taxon>
        <taxon>Agaricomycetes</taxon>
        <taxon>Thelephorales</taxon>
        <taxon>Thelephoraceae</taxon>
        <taxon>Thelephora</taxon>
    </lineage>
</organism>
<gene>
    <name evidence="1" type="ORF">BDM02DRAFT_1059096</name>
</gene>
<sequence length="139" mass="14896">MKSSAQCDSDIGLVGITAGSIAWFLVCGVPGRAGREERKATKVEISRWRLRGSGAAKPSGKWTAMFGGGNLVVLIAPSVRVRVRKPLNDLGENQPFSGVPELTGITQGTALGSTQKHQEQLLLLGERMTSFSHDNSFEE</sequence>
<protein>
    <submittedName>
        <fullName evidence="1">Uncharacterized protein</fullName>
    </submittedName>
</protein>
<dbReference type="Proteomes" id="UP000886501">
    <property type="component" value="Unassembled WGS sequence"/>
</dbReference>
<accession>A0ACB6Z3Q8</accession>
<name>A0ACB6Z3Q8_THEGA</name>
<proteinExistence type="predicted"/>
<comment type="caution">
    <text evidence="1">The sequence shown here is derived from an EMBL/GenBank/DDBJ whole genome shotgun (WGS) entry which is preliminary data.</text>
</comment>
<keyword evidence="2" id="KW-1185">Reference proteome</keyword>
<reference evidence="1" key="2">
    <citation type="journal article" date="2020" name="Nat. Commun.">
        <title>Large-scale genome sequencing of mycorrhizal fungi provides insights into the early evolution of symbiotic traits.</title>
        <authorList>
            <person name="Miyauchi S."/>
            <person name="Kiss E."/>
            <person name="Kuo A."/>
            <person name="Drula E."/>
            <person name="Kohler A."/>
            <person name="Sanchez-Garcia M."/>
            <person name="Morin E."/>
            <person name="Andreopoulos B."/>
            <person name="Barry K.W."/>
            <person name="Bonito G."/>
            <person name="Buee M."/>
            <person name="Carver A."/>
            <person name="Chen C."/>
            <person name="Cichocki N."/>
            <person name="Clum A."/>
            <person name="Culley D."/>
            <person name="Crous P.W."/>
            <person name="Fauchery L."/>
            <person name="Girlanda M."/>
            <person name="Hayes R.D."/>
            <person name="Keri Z."/>
            <person name="LaButti K."/>
            <person name="Lipzen A."/>
            <person name="Lombard V."/>
            <person name="Magnuson J."/>
            <person name="Maillard F."/>
            <person name="Murat C."/>
            <person name="Nolan M."/>
            <person name="Ohm R.A."/>
            <person name="Pangilinan J."/>
            <person name="Pereira M.F."/>
            <person name="Perotto S."/>
            <person name="Peter M."/>
            <person name="Pfister S."/>
            <person name="Riley R."/>
            <person name="Sitrit Y."/>
            <person name="Stielow J.B."/>
            <person name="Szollosi G."/>
            <person name="Zifcakova L."/>
            <person name="Stursova M."/>
            <person name="Spatafora J.W."/>
            <person name="Tedersoo L."/>
            <person name="Vaario L.M."/>
            <person name="Yamada A."/>
            <person name="Yan M."/>
            <person name="Wang P."/>
            <person name="Xu J."/>
            <person name="Bruns T."/>
            <person name="Baldrian P."/>
            <person name="Vilgalys R."/>
            <person name="Dunand C."/>
            <person name="Henrissat B."/>
            <person name="Grigoriev I.V."/>
            <person name="Hibbett D."/>
            <person name="Nagy L.G."/>
            <person name="Martin F.M."/>
        </authorList>
    </citation>
    <scope>NUCLEOTIDE SEQUENCE</scope>
    <source>
        <strain evidence="1">P2</strain>
    </source>
</reference>
<reference evidence="1" key="1">
    <citation type="submission" date="2019-10" db="EMBL/GenBank/DDBJ databases">
        <authorList>
            <consortium name="DOE Joint Genome Institute"/>
            <person name="Kuo A."/>
            <person name="Miyauchi S."/>
            <person name="Kiss E."/>
            <person name="Drula E."/>
            <person name="Kohler A."/>
            <person name="Sanchez-Garcia M."/>
            <person name="Andreopoulos B."/>
            <person name="Barry K.W."/>
            <person name="Bonito G."/>
            <person name="Buee M."/>
            <person name="Carver A."/>
            <person name="Chen C."/>
            <person name="Cichocki N."/>
            <person name="Clum A."/>
            <person name="Culley D."/>
            <person name="Crous P.W."/>
            <person name="Fauchery L."/>
            <person name="Girlanda M."/>
            <person name="Hayes R."/>
            <person name="Keri Z."/>
            <person name="Labutti K."/>
            <person name="Lipzen A."/>
            <person name="Lombard V."/>
            <person name="Magnuson J."/>
            <person name="Maillard F."/>
            <person name="Morin E."/>
            <person name="Murat C."/>
            <person name="Nolan M."/>
            <person name="Ohm R."/>
            <person name="Pangilinan J."/>
            <person name="Pereira M."/>
            <person name="Perotto S."/>
            <person name="Peter M."/>
            <person name="Riley R."/>
            <person name="Sitrit Y."/>
            <person name="Stielow B."/>
            <person name="Szollosi G."/>
            <person name="Zifcakova L."/>
            <person name="Stursova M."/>
            <person name="Spatafora J.W."/>
            <person name="Tedersoo L."/>
            <person name="Vaario L.-M."/>
            <person name="Yamada A."/>
            <person name="Yan M."/>
            <person name="Wang P."/>
            <person name="Xu J."/>
            <person name="Bruns T."/>
            <person name="Baldrian P."/>
            <person name="Vilgalys R."/>
            <person name="Henrissat B."/>
            <person name="Grigoriev I.V."/>
            <person name="Hibbett D."/>
            <person name="Nagy L.G."/>
            <person name="Martin F.M."/>
        </authorList>
    </citation>
    <scope>NUCLEOTIDE SEQUENCE</scope>
    <source>
        <strain evidence="1">P2</strain>
    </source>
</reference>
<evidence type="ECO:0000313" key="2">
    <source>
        <dbReference type="Proteomes" id="UP000886501"/>
    </source>
</evidence>
<dbReference type="EMBL" id="MU118153">
    <property type="protein sequence ID" value="KAF9644203.1"/>
    <property type="molecule type" value="Genomic_DNA"/>
</dbReference>